<proteinExistence type="predicted"/>
<comment type="caution">
    <text evidence="2">The sequence shown here is derived from an EMBL/GenBank/DDBJ whole genome shotgun (WGS) entry which is preliminary data.</text>
</comment>
<evidence type="ECO:0000313" key="4">
    <source>
        <dbReference type="Proteomes" id="UP001331761"/>
    </source>
</evidence>
<dbReference type="Proteomes" id="UP001331761">
    <property type="component" value="Unassembled WGS sequence"/>
</dbReference>
<gene>
    <name evidence="2" type="ORF">GCK32_012702</name>
    <name evidence="3" type="ORF">GCK32_012760</name>
</gene>
<keyword evidence="1" id="KW-0732">Signal</keyword>
<feature type="chain" id="PRO_5044710897" evidence="1">
    <location>
        <begin position="19"/>
        <end position="155"/>
    </location>
</feature>
<accession>A0AAN8IKG0</accession>
<dbReference type="AlphaFoldDB" id="A0AAN8IKG0"/>
<sequence length="155" mass="17406">MLVLKLTAFMCIFVQAIAYSRNEGEIKLAPSSPKEDEEPGEMDFLSELVLGYSISEMQSMMGQKDAGGFFENNVAMNEFKKRILDNTDKPKEERDYAATVSSILVAVVSRHISTSQAVAQVEEAWNKMSKSAQDEWAKDIAELFTDHMEGKIKNK</sequence>
<evidence type="ECO:0000313" key="3">
    <source>
        <dbReference type="EMBL" id="KAK5985641.1"/>
    </source>
</evidence>
<keyword evidence="4" id="KW-1185">Reference proteome</keyword>
<feature type="signal peptide" evidence="1">
    <location>
        <begin position="1"/>
        <end position="18"/>
    </location>
</feature>
<evidence type="ECO:0000313" key="2">
    <source>
        <dbReference type="EMBL" id="KAK5973893.1"/>
    </source>
</evidence>
<dbReference type="EMBL" id="WIXE01014925">
    <property type="protein sequence ID" value="KAK5973893.1"/>
    <property type="molecule type" value="Genomic_DNA"/>
</dbReference>
<reference evidence="2 4" key="1">
    <citation type="submission" date="2019-10" db="EMBL/GenBank/DDBJ databases">
        <title>Assembly and Annotation for the nematode Trichostrongylus colubriformis.</title>
        <authorList>
            <person name="Martin J."/>
        </authorList>
    </citation>
    <scope>NUCLEOTIDE SEQUENCE [LARGE SCALE GENOMIC DNA]</scope>
    <source>
        <strain evidence="2">G859</strain>
        <tissue evidence="2">Whole worm</tissue>
    </source>
</reference>
<protein>
    <submittedName>
        <fullName evidence="2">Uncharacterized protein</fullName>
    </submittedName>
</protein>
<name>A0AAN8IKG0_TRICO</name>
<evidence type="ECO:0000256" key="1">
    <source>
        <dbReference type="SAM" id="SignalP"/>
    </source>
</evidence>
<dbReference type="EMBL" id="WIXE01001486">
    <property type="protein sequence ID" value="KAK5985641.1"/>
    <property type="molecule type" value="Genomic_DNA"/>
</dbReference>
<organism evidence="2 4">
    <name type="scientific">Trichostrongylus colubriformis</name>
    <name type="common">Black scour worm</name>
    <dbReference type="NCBI Taxonomy" id="6319"/>
    <lineage>
        <taxon>Eukaryota</taxon>
        <taxon>Metazoa</taxon>
        <taxon>Ecdysozoa</taxon>
        <taxon>Nematoda</taxon>
        <taxon>Chromadorea</taxon>
        <taxon>Rhabditida</taxon>
        <taxon>Rhabditina</taxon>
        <taxon>Rhabditomorpha</taxon>
        <taxon>Strongyloidea</taxon>
        <taxon>Trichostrongylidae</taxon>
        <taxon>Trichostrongylus</taxon>
    </lineage>
</organism>